<name>W6MR02_9ASCO</name>
<comment type="subcellular location">
    <subcellularLocation>
        <location evidence="1">Nucleus</location>
        <location evidence="1">Nucleolus</location>
    </subcellularLocation>
</comment>
<dbReference type="GO" id="GO:0000472">
    <property type="term" value="P:endonucleolytic cleavage to generate mature 5'-end of SSU-rRNA from (SSU-rRNA, 5.8S rRNA, LSU-rRNA)"/>
    <property type="evidence" value="ECO:0007669"/>
    <property type="project" value="EnsemblFungi"/>
</dbReference>
<feature type="compositionally biased region" description="Basic residues" evidence="7">
    <location>
        <begin position="504"/>
        <end position="516"/>
    </location>
</feature>
<dbReference type="Proteomes" id="UP000019384">
    <property type="component" value="Unassembled WGS sequence"/>
</dbReference>
<evidence type="ECO:0000256" key="7">
    <source>
        <dbReference type="SAM" id="MobiDB-lite"/>
    </source>
</evidence>
<organism evidence="8 9">
    <name type="scientific">Kuraishia capsulata CBS 1993</name>
    <dbReference type="NCBI Taxonomy" id="1382522"/>
    <lineage>
        <taxon>Eukaryota</taxon>
        <taxon>Fungi</taxon>
        <taxon>Dikarya</taxon>
        <taxon>Ascomycota</taxon>
        <taxon>Saccharomycotina</taxon>
        <taxon>Pichiomycetes</taxon>
        <taxon>Pichiales</taxon>
        <taxon>Pichiaceae</taxon>
        <taxon>Kuraishia</taxon>
    </lineage>
</organism>
<feature type="compositionally biased region" description="Acidic residues" evidence="7">
    <location>
        <begin position="182"/>
        <end position="213"/>
    </location>
</feature>
<keyword evidence="9" id="KW-1185">Reference proteome</keyword>
<evidence type="ECO:0000256" key="1">
    <source>
        <dbReference type="ARBA" id="ARBA00004604"/>
    </source>
</evidence>
<dbReference type="PANTHER" id="PTHR17039">
    <property type="entry name" value="U3 SMALL NUCLEOLAR RIBONUCLEOPROTEIN PROTEIN MPP10"/>
    <property type="match status" value="1"/>
</dbReference>
<feature type="compositionally biased region" description="Acidic residues" evidence="7">
    <location>
        <begin position="86"/>
        <end position="120"/>
    </location>
</feature>
<dbReference type="AlphaFoldDB" id="W6MR02"/>
<evidence type="ECO:0000256" key="6">
    <source>
        <dbReference type="ARBA" id="ARBA00029455"/>
    </source>
</evidence>
<feature type="region of interest" description="Disordered" evidence="7">
    <location>
        <begin position="493"/>
        <end position="516"/>
    </location>
</feature>
<accession>W6MR02</accession>
<feature type="compositionally biased region" description="Acidic residues" evidence="7">
    <location>
        <begin position="235"/>
        <end position="245"/>
    </location>
</feature>
<evidence type="ECO:0000256" key="3">
    <source>
        <dbReference type="ARBA" id="ARBA00022552"/>
    </source>
</evidence>
<keyword evidence="4" id="KW-0539">Nucleus</keyword>
<dbReference type="PIRSF" id="PIRSF017300">
    <property type="entry name" value="snoRNP_Mpp10"/>
    <property type="match status" value="1"/>
</dbReference>
<dbReference type="STRING" id="1382522.W6MR02"/>
<dbReference type="Pfam" id="PF04006">
    <property type="entry name" value="Mpp10"/>
    <property type="match status" value="1"/>
</dbReference>
<comment type="similarity">
    <text evidence="6">Belongs to the MPP10 family.</text>
</comment>
<dbReference type="GO" id="GO:0000447">
    <property type="term" value="P:endonucleolytic cleavage in ITS1 to separate SSU-rRNA from 5.8S rRNA and LSU-rRNA from tricistronic rRNA transcript (SSU-rRNA, 5.8S rRNA, LSU-rRNA)"/>
    <property type="evidence" value="ECO:0007669"/>
    <property type="project" value="EnsemblFungi"/>
</dbReference>
<feature type="region of interest" description="Disordered" evidence="7">
    <location>
        <begin position="83"/>
        <end position="247"/>
    </location>
</feature>
<dbReference type="OrthoDB" id="445326at2759"/>
<dbReference type="HOGENOM" id="CLU_011271_1_0_1"/>
<reference evidence="8" key="1">
    <citation type="submission" date="2013-12" db="EMBL/GenBank/DDBJ databases">
        <authorList>
            <person name="Genoscope - CEA"/>
        </authorList>
    </citation>
    <scope>NUCLEOTIDE SEQUENCE</scope>
    <source>
        <strain evidence="8">CBS 1993</strain>
    </source>
</reference>
<evidence type="ECO:0000256" key="2">
    <source>
        <dbReference type="ARBA" id="ARBA00022517"/>
    </source>
</evidence>
<feature type="compositionally biased region" description="Basic and acidic residues" evidence="7">
    <location>
        <begin position="493"/>
        <end position="503"/>
    </location>
</feature>
<evidence type="ECO:0000313" key="8">
    <source>
        <dbReference type="EMBL" id="CDK29164.1"/>
    </source>
</evidence>
<dbReference type="GO" id="GO:0005732">
    <property type="term" value="C:sno(s)RNA-containing ribonucleoprotein complex"/>
    <property type="evidence" value="ECO:0007669"/>
    <property type="project" value="InterPro"/>
</dbReference>
<feature type="compositionally biased region" description="Acidic residues" evidence="7">
    <location>
        <begin position="141"/>
        <end position="152"/>
    </location>
</feature>
<dbReference type="PANTHER" id="PTHR17039:SF0">
    <property type="entry name" value="U3 SMALL NUCLEOLAR RIBONUCLEOPROTEIN PROTEIN MPP10"/>
    <property type="match status" value="1"/>
</dbReference>
<dbReference type="GO" id="GO:0042802">
    <property type="term" value="F:identical protein binding"/>
    <property type="evidence" value="ECO:0007669"/>
    <property type="project" value="EnsemblFungi"/>
</dbReference>
<dbReference type="RefSeq" id="XP_022461153.1">
    <property type="nucleotide sequence ID" value="XM_022606308.1"/>
</dbReference>
<evidence type="ECO:0000256" key="4">
    <source>
        <dbReference type="ARBA" id="ARBA00023242"/>
    </source>
</evidence>
<keyword evidence="5" id="KW-0687">Ribonucleoprotein</keyword>
<evidence type="ECO:0000256" key="5">
    <source>
        <dbReference type="ARBA" id="ARBA00023274"/>
    </source>
</evidence>
<gene>
    <name evidence="8" type="ORF">KUCA_T00005151001</name>
</gene>
<proteinExistence type="inferred from homology"/>
<sequence length="516" mass="58958">MPEVLSAFSESPEQVFSGKANYKDALEEVKALLDPITSSNSILDEIHVKGLVASQVWGQVKMVVDGVSENLLFEQIPSIKERLGEEEQSEEDEALNEVEEQLEQENNSEESDSDESDSEEYFTPTEDPELPTNSEFHDDYSESEGEVNDEAEELVRPQPDKFGLNDDFFSIDEFNKQSMAMEDPEFGQDDDNDEDDVDIFGDLDDDDDEEVVMYEDFFAAEKARNQQNSKRKHEDDDEDEEEEDFGGYNEGLAEEDYDAAFETLVSDFKAQPAENLSTFEKQQLEIQKEIAQLEKEQIADKKWQFKGEVTSKQRDHDTLLDDSIQFDRNAKPVPVITSETSETLEEIIRRRILNSEFDELEKRVLNELKFKPSERVEVSEKKAEKSLAELYEDQYKGVDGSKAEDELKAAHDEISGLFNNLMFKLDALSSAHFRPKNKQATLDIKVETPTISMEDAQPLTMGNSSSLAPQEVYSTKTRVGKDEVQLRSGVVMSKEELSRSDKQRLRRAKKRKVSKK</sequence>
<dbReference type="GO" id="GO:0034457">
    <property type="term" value="C:Mpp10 complex"/>
    <property type="evidence" value="ECO:0007669"/>
    <property type="project" value="EnsemblFungi"/>
</dbReference>
<keyword evidence="3" id="KW-0698">rRNA processing</keyword>
<dbReference type="InterPro" id="IPR012173">
    <property type="entry name" value="Mpp10"/>
</dbReference>
<dbReference type="GO" id="GO:0000480">
    <property type="term" value="P:endonucleolytic cleavage in 5'-ETS of tricistronic rRNA transcript (SSU-rRNA, 5.8S rRNA, LSU-rRNA)"/>
    <property type="evidence" value="ECO:0007669"/>
    <property type="project" value="EnsemblFungi"/>
</dbReference>
<protein>
    <submittedName>
        <fullName evidence="8">Uncharacterized protein</fullName>
    </submittedName>
</protein>
<dbReference type="GO" id="GO:0032040">
    <property type="term" value="C:small-subunit processome"/>
    <property type="evidence" value="ECO:0007669"/>
    <property type="project" value="EnsemblFungi"/>
</dbReference>
<keyword evidence="2" id="KW-0690">Ribosome biogenesis</keyword>
<evidence type="ECO:0000313" key="9">
    <source>
        <dbReference type="Proteomes" id="UP000019384"/>
    </source>
</evidence>
<dbReference type="GeneID" id="34522541"/>
<dbReference type="EMBL" id="HG793130">
    <property type="protein sequence ID" value="CDK29164.1"/>
    <property type="molecule type" value="Genomic_DNA"/>
</dbReference>
<reference evidence="8" key="2">
    <citation type="submission" date="2014-02" db="EMBL/GenBank/DDBJ databases">
        <title>Complete DNA sequence of /Kuraishia capsulata/ illustrates novel genomic features among budding yeasts (/Saccharomycotina/).</title>
        <authorList>
            <person name="Morales L."/>
            <person name="Noel B."/>
            <person name="Porcel B."/>
            <person name="Marcet-Houben M."/>
            <person name="Hullo M-F."/>
            <person name="Sacerdot C."/>
            <person name="Tekaia F."/>
            <person name="Leh-Louis V."/>
            <person name="Despons L."/>
            <person name="Khanna V."/>
            <person name="Aury J-M."/>
            <person name="Barbe V."/>
            <person name="Couloux A."/>
            <person name="Labadie K."/>
            <person name="Pelletier E."/>
            <person name="Souciet J-L."/>
            <person name="Boekhout T."/>
            <person name="Gabaldon T."/>
            <person name="Wincker P."/>
            <person name="Dujon B."/>
        </authorList>
    </citation>
    <scope>NUCLEOTIDE SEQUENCE</scope>
    <source>
        <strain evidence="8">CBS 1993</strain>
    </source>
</reference>